<feature type="region of interest" description="Disordered" evidence="1">
    <location>
        <begin position="1"/>
        <end position="90"/>
    </location>
</feature>
<evidence type="ECO:0000313" key="2">
    <source>
        <dbReference type="EMBL" id="KAA6319697.1"/>
    </source>
</evidence>
<feature type="compositionally biased region" description="Acidic residues" evidence="1">
    <location>
        <begin position="65"/>
        <end position="89"/>
    </location>
</feature>
<feature type="compositionally biased region" description="Polar residues" evidence="1">
    <location>
        <begin position="14"/>
        <end position="64"/>
    </location>
</feature>
<evidence type="ECO:0000313" key="3">
    <source>
        <dbReference type="Proteomes" id="UP000324800"/>
    </source>
</evidence>
<accession>A0A5J4QDG3</accession>
<dbReference type="EMBL" id="SNRW01045785">
    <property type="protein sequence ID" value="KAA6319697.1"/>
    <property type="molecule type" value="Genomic_DNA"/>
</dbReference>
<dbReference type="Proteomes" id="UP000324800">
    <property type="component" value="Unassembled WGS sequence"/>
</dbReference>
<protein>
    <submittedName>
        <fullName evidence="2">Uncharacterized protein</fullName>
    </submittedName>
</protein>
<evidence type="ECO:0000256" key="1">
    <source>
        <dbReference type="SAM" id="MobiDB-lite"/>
    </source>
</evidence>
<name>A0A5J4QDG3_9EUKA</name>
<sequence length="204" mass="22915">MGSMASLSSSHQSQRGIKQQNSGRSLNGQSGRLKRNQSTLSNLYDPQRRSANSTQRSRNSSFNEYNDEQDQDSGYELFGEDDELPDDDSIPQYLNQQVLNLSLQASTTAQHIRQAMEQMLTLHHGVEIGPGTGTRLLVCLNNLGAIGNYRMPSEGYQQQFDSNNNNNKSSSNVNNLYLNDFERHPPTEFIRLLLSENGWPDLSS</sequence>
<proteinExistence type="predicted"/>
<reference evidence="2 3" key="1">
    <citation type="submission" date="2019-03" db="EMBL/GenBank/DDBJ databases">
        <title>Single cell metagenomics reveals metabolic interactions within the superorganism composed of flagellate Streblomastix strix and complex community of Bacteroidetes bacteria on its surface.</title>
        <authorList>
            <person name="Treitli S.C."/>
            <person name="Kolisko M."/>
            <person name="Husnik F."/>
            <person name="Keeling P."/>
            <person name="Hampl V."/>
        </authorList>
    </citation>
    <scope>NUCLEOTIDE SEQUENCE [LARGE SCALE GENOMIC DNA]</scope>
    <source>
        <strain evidence="2">ST1C</strain>
    </source>
</reference>
<feature type="non-terminal residue" evidence="2">
    <location>
        <position position="204"/>
    </location>
</feature>
<organism evidence="2 3">
    <name type="scientific">Streblomastix strix</name>
    <dbReference type="NCBI Taxonomy" id="222440"/>
    <lineage>
        <taxon>Eukaryota</taxon>
        <taxon>Metamonada</taxon>
        <taxon>Preaxostyla</taxon>
        <taxon>Oxymonadida</taxon>
        <taxon>Streblomastigidae</taxon>
        <taxon>Streblomastix</taxon>
    </lineage>
</organism>
<gene>
    <name evidence="2" type="ORF">EZS28_054783</name>
</gene>
<dbReference type="AlphaFoldDB" id="A0A5J4QDG3"/>
<comment type="caution">
    <text evidence="2">The sequence shown here is derived from an EMBL/GenBank/DDBJ whole genome shotgun (WGS) entry which is preliminary data.</text>
</comment>
<feature type="compositionally biased region" description="Low complexity" evidence="1">
    <location>
        <begin position="1"/>
        <end position="13"/>
    </location>
</feature>